<dbReference type="Proteomes" id="UP000245535">
    <property type="component" value="Unassembled WGS sequence"/>
</dbReference>
<dbReference type="SUPFAM" id="SSF63829">
    <property type="entry name" value="Calcium-dependent phosphotriesterase"/>
    <property type="match status" value="3"/>
</dbReference>
<dbReference type="Pfam" id="PF07495">
    <property type="entry name" value="Y_Y_Y"/>
    <property type="match status" value="1"/>
</dbReference>
<dbReference type="Gene3D" id="1.10.10.10">
    <property type="entry name" value="Winged helix-like DNA-binding domain superfamily/Winged helix DNA-binding domain"/>
    <property type="match status" value="1"/>
</dbReference>
<dbReference type="AlphaFoldDB" id="A0A315YZJ3"/>
<organism evidence="4 5">
    <name type="scientific">Sediminitomix flava</name>
    <dbReference type="NCBI Taxonomy" id="379075"/>
    <lineage>
        <taxon>Bacteria</taxon>
        <taxon>Pseudomonadati</taxon>
        <taxon>Bacteroidota</taxon>
        <taxon>Cytophagia</taxon>
        <taxon>Cytophagales</taxon>
        <taxon>Flammeovirgaceae</taxon>
        <taxon>Sediminitomix</taxon>
    </lineage>
</organism>
<gene>
    <name evidence="4" type="ORF">BC781_11046</name>
</gene>
<proteinExistence type="predicted"/>
<dbReference type="GO" id="GO:0003677">
    <property type="term" value="F:DNA binding"/>
    <property type="evidence" value="ECO:0007669"/>
    <property type="project" value="InterPro"/>
</dbReference>
<dbReference type="GO" id="GO:0000155">
    <property type="term" value="F:phosphorelay sensor kinase activity"/>
    <property type="evidence" value="ECO:0007669"/>
    <property type="project" value="TreeGrafter"/>
</dbReference>
<dbReference type="InterPro" id="IPR016032">
    <property type="entry name" value="Sig_transdc_resp-reg_C-effctor"/>
</dbReference>
<evidence type="ECO:0000313" key="4">
    <source>
        <dbReference type="EMBL" id="PWJ35005.1"/>
    </source>
</evidence>
<evidence type="ECO:0000313" key="5">
    <source>
        <dbReference type="Proteomes" id="UP000245535"/>
    </source>
</evidence>
<dbReference type="Gene3D" id="2.130.10.10">
    <property type="entry name" value="YVTN repeat-like/Quinoprotein amine dehydrogenase"/>
    <property type="match status" value="2"/>
</dbReference>
<name>A0A315YZJ3_SEDFL</name>
<dbReference type="InterPro" id="IPR036388">
    <property type="entry name" value="WH-like_DNA-bd_sf"/>
</dbReference>
<dbReference type="InterPro" id="IPR011110">
    <property type="entry name" value="Reg_prop"/>
</dbReference>
<evidence type="ECO:0000259" key="3">
    <source>
        <dbReference type="Pfam" id="PF07495"/>
    </source>
</evidence>
<keyword evidence="2" id="KW-0812">Transmembrane</keyword>
<dbReference type="Gene3D" id="2.60.40.10">
    <property type="entry name" value="Immunoglobulins"/>
    <property type="match status" value="1"/>
</dbReference>
<sequence>MYQLLFYLNEKDGTKGMLLPFLLSIFCFHQTSVFSQHQSLNLKSIAASEGLSQSDVYAVCQDATGFMWIGTDDGLNRYDGYEFSIYKNNPSDSSSLSFNAVRVIYEDSEQQLWIGTHAGLNLYNRQNDNFKVYGLDDGLTNIDVRAIKEDSTGNLWIGTAGGGLFFKPKDSLSFSPAIYEALSDKQITSLEIDAKGQLWIATTDGLWFLNAEKNYQLQHVLSDLEIRSLQIDQYHNLWLGTYGKGLWCVHTHQNNFPITKIERNLSSKEILNLELAHDGNLWIGTEGGGLQILNTKSKQLISTTFQTEDDISAQTIISLYADTDRNIWIGIYSYGLKFFSPNIPFLHYQHLPYNTNSISDNKITAFFEDQNHDWWIGTDGGGLNKYNPELGLFSCFRHQFQNENSLSSNHVISIDQDSSGYIWVGAYKGGLNRFDPLKNEIKRIKSKSEIKIENQHIWSLLIAKDQRVWCATSNGVLVYDPKTEEVIQYNSLNGKLSHNDTRKVFQDIKGDIWVGTFNGLNKFIPERNEFEQFYLSEEKAMPAKGIISIFEDSKLNIWIGTFGAGLYKFDRSQHKIIPFELQDQLNNHVIYSIEEDQYQNLWISTNEGLSLYHFKEKYVEDFTEVDGLQDGKFQRSSSAKLQDGRLVFGGINGFNVINPKNMEREFNLKAPCFTSFSLFNKEINHYHHDSPLHSQLHVLDYIQLDADEKVFSVGFSALNYFQSSKVNYAYRLDGFDESWNYIGSKRNATYTNLPYGNYTLNVKASLDPNFAKSSPESTIVINVHPHFWETLQFQIAMLLFATLIIGVIYESRVKYLKKRANQLNDLVIDRTKDLELQQEEVLEQHRKLLDVEHENGELLQRQLEEKLLFKQKELTTHTLHTIHKNELLKKLRDTLTLIAKKPEEHSRKVLKTLIREIDESFELDKDWGKFFDLFSEVHADFIHALQSNYPQLTPSNQRLCYLYRMNLSSQEIAHTLGISLNSVKVARHRLRKKLSLNEGESLTEFLDDLG</sequence>
<feature type="transmembrane region" description="Helical" evidence="2">
    <location>
        <begin position="791"/>
        <end position="809"/>
    </location>
</feature>
<keyword evidence="5" id="KW-1185">Reference proteome</keyword>
<keyword evidence="2" id="KW-0472">Membrane</keyword>
<dbReference type="InterPro" id="IPR013783">
    <property type="entry name" value="Ig-like_fold"/>
</dbReference>
<keyword evidence="1" id="KW-0597">Phosphoprotein</keyword>
<dbReference type="PANTHER" id="PTHR43547">
    <property type="entry name" value="TWO-COMPONENT HISTIDINE KINASE"/>
    <property type="match status" value="1"/>
</dbReference>
<dbReference type="PANTHER" id="PTHR43547:SF2">
    <property type="entry name" value="HYBRID SIGNAL TRANSDUCTION HISTIDINE KINASE C"/>
    <property type="match status" value="1"/>
</dbReference>
<protein>
    <submittedName>
        <fullName evidence="4">Ligand-binding sensor domain-containing protein</fullName>
    </submittedName>
</protein>
<dbReference type="EMBL" id="QGDO01000010">
    <property type="protein sequence ID" value="PWJ35005.1"/>
    <property type="molecule type" value="Genomic_DNA"/>
</dbReference>
<feature type="domain" description="Two component regulator three Y" evidence="3">
    <location>
        <begin position="719"/>
        <end position="783"/>
    </location>
</feature>
<reference evidence="4 5" key="1">
    <citation type="submission" date="2018-03" db="EMBL/GenBank/DDBJ databases">
        <title>Genomic Encyclopedia of Archaeal and Bacterial Type Strains, Phase II (KMG-II): from individual species to whole genera.</title>
        <authorList>
            <person name="Goeker M."/>
        </authorList>
    </citation>
    <scope>NUCLEOTIDE SEQUENCE [LARGE SCALE GENOMIC DNA]</scope>
    <source>
        <strain evidence="4 5">DSM 28229</strain>
    </source>
</reference>
<dbReference type="InterPro" id="IPR011123">
    <property type="entry name" value="Y_Y_Y"/>
</dbReference>
<dbReference type="OrthoDB" id="1090267at2"/>
<dbReference type="InterPro" id="IPR015943">
    <property type="entry name" value="WD40/YVTN_repeat-like_dom_sf"/>
</dbReference>
<dbReference type="RefSeq" id="WP_109622769.1">
    <property type="nucleotide sequence ID" value="NZ_QGDO01000010.1"/>
</dbReference>
<comment type="caution">
    <text evidence="4">The sequence shown here is derived from an EMBL/GenBank/DDBJ whole genome shotgun (WGS) entry which is preliminary data.</text>
</comment>
<dbReference type="GO" id="GO:0006355">
    <property type="term" value="P:regulation of DNA-templated transcription"/>
    <property type="evidence" value="ECO:0007669"/>
    <property type="project" value="InterPro"/>
</dbReference>
<accession>A0A315YZJ3</accession>
<evidence type="ECO:0000256" key="1">
    <source>
        <dbReference type="ARBA" id="ARBA00022553"/>
    </source>
</evidence>
<evidence type="ECO:0000256" key="2">
    <source>
        <dbReference type="SAM" id="Phobius"/>
    </source>
</evidence>
<keyword evidence="2" id="KW-1133">Transmembrane helix</keyword>
<dbReference type="SUPFAM" id="SSF46894">
    <property type="entry name" value="C-terminal effector domain of the bipartite response regulators"/>
    <property type="match status" value="1"/>
</dbReference>
<dbReference type="Pfam" id="PF07494">
    <property type="entry name" value="Reg_prop"/>
    <property type="match status" value="7"/>
</dbReference>